<dbReference type="GO" id="GO:0016740">
    <property type="term" value="F:transferase activity"/>
    <property type="evidence" value="ECO:0007669"/>
    <property type="project" value="UniProtKB-KW"/>
</dbReference>
<proteinExistence type="predicted"/>
<dbReference type="AlphaFoldDB" id="A0AAU7UJ50"/>
<keyword evidence="2" id="KW-0808">Transferase</keyword>
<evidence type="ECO:0000313" key="2">
    <source>
        <dbReference type="EMBL" id="XBV88455.1"/>
    </source>
</evidence>
<organism evidence="2">
    <name type="scientific">Brevibacterium koreense</name>
    <dbReference type="NCBI Taxonomy" id="3140787"/>
    <lineage>
        <taxon>Bacteria</taxon>
        <taxon>Bacillati</taxon>
        <taxon>Actinomycetota</taxon>
        <taxon>Actinomycetes</taxon>
        <taxon>Micrococcales</taxon>
        <taxon>Brevibacteriaceae</taxon>
        <taxon>Brevibacterium</taxon>
    </lineage>
</organism>
<feature type="domain" description="Polysaccharide pyruvyl transferase" evidence="1">
    <location>
        <begin position="2"/>
        <end position="155"/>
    </location>
</feature>
<accession>A0AAU7UJ50</accession>
<dbReference type="InterPro" id="IPR007345">
    <property type="entry name" value="Polysacch_pyruvyl_Trfase"/>
</dbReference>
<dbReference type="KEGG" id="bkr:AAFP32_12920"/>
<name>A0AAU7UJ50_9MICO</name>
<dbReference type="Pfam" id="PF04230">
    <property type="entry name" value="PS_pyruv_trans"/>
    <property type="match status" value="1"/>
</dbReference>
<dbReference type="EMBL" id="CP158281">
    <property type="protein sequence ID" value="XBV88455.1"/>
    <property type="molecule type" value="Genomic_DNA"/>
</dbReference>
<reference evidence="2" key="1">
    <citation type="submission" date="2024-06" db="EMBL/GenBank/DDBJ databases">
        <title>Brevibacterium koreense sp. nov., isolated from jogae-jeotgal, a Korean fermented seafood.</title>
        <authorList>
            <person name="Whon T.W."/>
            <person name="Nam S."/>
            <person name="Kim Y."/>
        </authorList>
    </citation>
    <scope>NUCLEOTIDE SEQUENCE</scope>
    <source>
        <strain evidence="2">CBA3109</strain>
    </source>
</reference>
<gene>
    <name evidence="2" type="ORF">AAFP32_12920</name>
</gene>
<evidence type="ECO:0000259" key="1">
    <source>
        <dbReference type="Pfam" id="PF04230"/>
    </source>
</evidence>
<sequence length="341" mass="38350">MRGELTAEYLTSLGFKDVIVVGCPSMTMNGRGHRVDRADALTPGSSIAYNLQTNNPFGIDLITDAEANFDATYMPQDLATLEMMLWGTTPYSGHDERLPLSRSHSQFSEAKAQFQLDAPVWIQRMRDMSFSFGPRIHGNVAAILAGTPGLVLAHDGRTLELSRYHGVPTIDLTVEECPRTVAELYSRADYTEFNRGHSERFDRLSDFIHDNGFTHIYDPGQERALADYEDRLASTNYPDPQTSLWHDVPPEYVRMASKLQDRYLALKKAQKAIKANGAAKLPENKLREVESRLDKAEAALGRTQSSVKSVRVTADRADRRVDKMMKVPLGLKKMLRSRRSE</sequence>
<protein>
    <submittedName>
        <fullName evidence="2">Polysaccharide pyruvyl transferase family protein</fullName>
    </submittedName>
</protein>
<dbReference type="RefSeq" id="WP_350269472.1">
    <property type="nucleotide sequence ID" value="NZ_CP158281.1"/>
</dbReference>